<dbReference type="EMBL" id="PEVJ01000046">
    <property type="protein sequence ID" value="PIU98345.1"/>
    <property type="molecule type" value="Genomic_DNA"/>
</dbReference>
<keyword evidence="1" id="KW-1133">Transmembrane helix</keyword>
<proteinExistence type="predicted"/>
<feature type="transmembrane region" description="Helical" evidence="1">
    <location>
        <begin position="7"/>
        <end position="25"/>
    </location>
</feature>
<gene>
    <name evidence="2" type="ORF">COS61_01885</name>
</gene>
<sequence length="317" mass="36102">MNNKQKILLIGVGIIVIVGILFLILKTNILRPSPSPANVPAMNNESKIYTVKEAVDLLKTNPTSLKDNPIQLEAFVVDGVMGLGCKDYQIITDKEYVEAFNNRYNNKLSQEERNKAIEESKQAPVLLTGQTLAMPEGFFPTYHAIYQGHFYDKWATKTCGADGYKRFVIDGKVREIVSAKQSAYRTKIISAGLVIANGKYIQKPYEVTLKDYKVTINGILYEPPIEEQVNRITEFTDDQRLKQWESLISVLERNGLIIYGGNKYESTKWNYLPTLVSDIDTLMKSNKSAQQKREDLAKLLDTFPEDTMMNDILRNWK</sequence>
<accession>A0A2M7B5I8</accession>
<evidence type="ECO:0000256" key="1">
    <source>
        <dbReference type="SAM" id="Phobius"/>
    </source>
</evidence>
<keyword evidence="1" id="KW-0472">Membrane</keyword>
<dbReference type="AlphaFoldDB" id="A0A2M7B5I8"/>
<protein>
    <submittedName>
        <fullName evidence="2">Uncharacterized protein</fullName>
    </submittedName>
</protein>
<keyword evidence="1" id="KW-0812">Transmembrane</keyword>
<reference evidence="3" key="1">
    <citation type="submission" date="2017-09" db="EMBL/GenBank/DDBJ databases">
        <title>Depth-based differentiation of microbial function through sediment-hosted aquifers and enrichment of novel symbionts in the deep terrestrial subsurface.</title>
        <authorList>
            <person name="Probst A.J."/>
            <person name="Ladd B."/>
            <person name="Jarett J.K."/>
            <person name="Geller-Mcgrath D.E."/>
            <person name="Sieber C.M.K."/>
            <person name="Emerson J.B."/>
            <person name="Anantharaman K."/>
            <person name="Thomas B.C."/>
            <person name="Malmstrom R."/>
            <person name="Stieglmeier M."/>
            <person name="Klingl A."/>
            <person name="Woyke T."/>
            <person name="Ryan C.M."/>
            <person name="Banfield J.F."/>
        </authorList>
    </citation>
    <scope>NUCLEOTIDE SEQUENCE [LARGE SCALE GENOMIC DNA]</scope>
</reference>
<name>A0A2M7B5I8_9BACT</name>
<evidence type="ECO:0000313" key="3">
    <source>
        <dbReference type="Proteomes" id="UP000228949"/>
    </source>
</evidence>
<comment type="caution">
    <text evidence="2">The sequence shown here is derived from an EMBL/GenBank/DDBJ whole genome shotgun (WGS) entry which is preliminary data.</text>
</comment>
<evidence type="ECO:0000313" key="2">
    <source>
        <dbReference type="EMBL" id="PIU98345.1"/>
    </source>
</evidence>
<organism evidence="2 3">
    <name type="scientific">Candidatus Wolfebacteria bacterium CG03_land_8_20_14_0_80_40_12</name>
    <dbReference type="NCBI Taxonomy" id="1975069"/>
    <lineage>
        <taxon>Bacteria</taxon>
        <taxon>Candidatus Wolfeibacteriota</taxon>
    </lineage>
</organism>
<dbReference type="Proteomes" id="UP000228949">
    <property type="component" value="Unassembled WGS sequence"/>
</dbReference>